<comment type="caution">
    <text evidence="3">The sequence shown here is derived from an EMBL/GenBank/DDBJ whole genome shotgun (WGS) entry which is preliminary data.</text>
</comment>
<evidence type="ECO:0000259" key="2">
    <source>
        <dbReference type="PROSITE" id="PS50202"/>
    </source>
</evidence>
<dbReference type="InterPro" id="IPR000535">
    <property type="entry name" value="MSP_dom"/>
</dbReference>
<dbReference type="PROSITE" id="PS50202">
    <property type="entry name" value="MSP"/>
    <property type="match status" value="1"/>
</dbReference>
<sequence length="264" mass="30345">MPPEYIHDGAISKKFDVFSLGVVIIKIMDGINGMYHSSKMPPEQFIQLVTTKWQGKLQGTSGHSSPRERDMSQVKTCIDIALRCVAEDREERPDIKDIIAELEELEPKIDKMSLYPDQSQDLIDLQRTSESRLIAVDPSLELRFLFEPGKILSCCMQLTNKTNGRIAFNINTNDTRYRYYIQPKKGILPRLSKCYISVTLEAQEALPNMQCRDMLLVQSVNLRQGLTFDDITDDFFKKAVVEKVVEMVKLPIVYVARDRFYSTH</sequence>
<dbReference type="Pfam" id="PF00635">
    <property type="entry name" value="Motile_Sperm"/>
    <property type="match status" value="1"/>
</dbReference>
<dbReference type="Gene3D" id="1.10.510.10">
    <property type="entry name" value="Transferase(Phosphotransferase) domain 1"/>
    <property type="match status" value="1"/>
</dbReference>
<feature type="domain" description="MSP" evidence="2">
    <location>
        <begin position="133"/>
        <end position="255"/>
    </location>
</feature>
<dbReference type="PANTHER" id="PTHR45707">
    <property type="entry name" value="C2 CALCIUM/LIPID-BINDING PLANT PHOSPHORIBOSYLTRANSFERASE FAMILY PROTEIN"/>
    <property type="match status" value="1"/>
</dbReference>
<dbReference type="Pfam" id="PF07714">
    <property type="entry name" value="PK_Tyr_Ser-Thr"/>
    <property type="match status" value="1"/>
</dbReference>
<dbReference type="AlphaFoldDB" id="A0A3L6RH16"/>
<dbReference type="PROSITE" id="PS50011">
    <property type="entry name" value="PROTEIN_KINASE_DOM"/>
    <property type="match status" value="1"/>
</dbReference>
<dbReference type="Proteomes" id="UP000275267">
    <property type="component" value="Unassembled WGS sequence"/>
</dbReference>
<accession>A0A3L6RH16</accession>
<evidence type="ECO:0000313" key="4">
    <source>
        <dbReference type="Proteomes" id="UP000275267"/>
    </source>
</evidence>
<dbReference type="InterPro" id="IPR013783">
    <property type="entry name" value="Ig-like_fold"/>
</dbReference>
<feature type="domain" description="Protein kinase" evidence="1">
    <location>
        <begin position="1"/>
        <end position="109"/>
    </location>
</feature>
<dbReference type="GO" id="GO:0004672">
    <property type="term" value="F:protein kinase activity"/>
    <property type="evidence" value="ECO:0007669"/>
    <property type="project" value="InterPro"/>
</dbReference>
<organism evidence="3 4">
    <name type="scientific">Panicum miliaceum</name>
    <name type="common">Proso millet</name>
    <name type="synonym">Broomcorn millet</name>
    <dbReference type="NCBI Taxonomy" id="4540"/>
    <lineage>
        <taxon>Eukaryota</taxon>
        <taxon>Viridiplantae</taxon>
        <taxon>Streptophyta</taxon>
        <taxon>Embryophyta</taxon>
        <taxon>Tracheophyta</taxon>
        <taxon>Spermatophyta</taxon>
        <taxon>Magnoliopsida</taxon>
        <taxon>Liliopsida</taxon>
        <taxon>Poales</taxon>
        <taxon>Poaceae</taxon>
        <taxon>PACMAD clade</taxon>
        <taxon>Panicoideae</taxon>
        <taxon>Panicodae</taxon>
        <taxon>Paniceae</taxon>
        <taxon>Panicinae</taxon>
        <taxon>Panicum</taxon>
        <taxon>Panicum sect. Panicum</taxon>
    </lineage>
</organism>
<gene>
    <name evidence="3" type="ORF">C2845_PM13G06850</name>
</gene>
<proteinExistence type="predicted"/>
<dbReference type="Gene3D" id="2.60.40.10">
    <property type="entry name" value="Immunoglobulins"/>
    <property type="match status" value="1"/>
</dbReference>
<reference evidence="4" key="1">
    <citation type="journal article" date="2019" name="Nat. Commun.">
        <title>The genome of broomcorn millet.</title>
        <authorList>
            <person name="Zou C."/>
            <person name="Miki D."/>
            <person name="Li D."/>
            <person name="Tang Q."/>
            <person name="Xiao L."/>
            <person name="Rajput S."/>
            <person name="Deng P."/>
            <person name="Jia W."/>
            <person name="Huang R."/>
            <person name="Zhang M."/>
            <person name="Sun Y."/>
            <person name="Hu J."/>
            <person name="Fu X."/>
            <person name="Schnable P.S."/>
            <person name="Li F."/>
            <person name="Zhang H."/>
            <person name="Feng B."/>
            <person name="Zhu X."/>
            <person name="Liu R."/>
            <person name="Schnable J.C."/>
            <person name="Zhu J.-K."/>
            <person name="Zhang H."/>
        </authorList>
    </citation>
    <scope>NUCLEOTIDE SEQUENCE [LARGE SCALE GENOMIC DNA]</scope>
</reference>
<dbReference type="OrthoDB" id="69842at2759"/>
<dbReference type="STRING" id="4540.A0A3L6RH16"/>
<dbReference type="InterPro" id="IPR011009">
    <property type="entry name" value="Kinase-like_dom_sf"/>
</dbReference>
<keyword evidence="4" id="KW-1185">Reference proteome</keyword>
<protein>
    <recommendedName>
        <fullName evidence="5">MSP domain-containing protein</fullName>
    </recommendedName>
</protein>
<dbReference type="SUPFAM" id="SSF56112">
    <property type="entry name" value="Protein kinase-like (PK-like)"/>
    <property type="match status" value="1"/>
</dbReference>
<name>A0A3L6RH16_PANMI</name>
<evidence type="ECO:0008006" key="5">
    <source>
        <dbReference type="Google" id="ProtNLM"/>
    </source>
</evidence>
<evidence type="ECO:0000259" key="1">
    <source>
        <dbReference type="PROSITE" id="PS50011"/>
    </source>
</evidence>
<dbReference type="GO" id="GO:0005524">
    <property type="term" value="F:ATP binding"/>
    <property type="evidence" value="ECO:0007669"/>
    <property type="project" value="InterPro"/>
</dbReference>
<dbReference type="EMBL" id="PQIB02000008">
    <property type="protein sequence ID" value="RLN03372.1"/>
    <property type="molecule type" value="Genomic_DNA"/>
</dbReference>
<dbReference type="InterPro" id="IPR008962">
    <property type="entry name" value="PapD-like_sf"/>
</dbReference>
<dbReference type="PANTHER" id="PTHR45707:SF46">
    <property type="entry name" value="PROTEIN KINASE DOMAIN-CONTAINING PROTEIN"/>
    <property type="match status" value="1"/>
</dbReference>
<dbReference type="SUPFAM" id="SSF49354">
    <property type="entry name" value="PapD-like"/>
    <property type="match status" value="1"/>
</dbReference>
<evidence type="ECO:0000313" key="3">
    <source>
        <dbReference type="EMBL" id="RLN03372.1"/>
    </source>
</evidence>
<dbReference type="InterPro" id="IPR000719">
    <property type="entry name" value="Prot_kinase_dom"/>
</dbReference>
<dbReference type="InterPro" id="IPR001245">
    <property type="entry name" value="Ser-Thr/Tyr_kinase_cat_dom"/>
</dbReference>